<feature type="signal peptide" evidence="1">
    <location>
        <begin position="1"/>
        <end position="18"/>
    </location>
</feature>
<dbReference type="EMBL" id="CP001124">
    <property type="protein sequence ID" value="ACH37541.1"/>
    <property type="molecule type" value="Genomic_DNA"/>
</dbReference>
<dbReference type="HOGENOM" id="CLU_1737932_0_0_7"/>
<evidence type="ECO:0000313" key="3">
    <source>
        <dbReference type="Proteomes" id="UP000008825"/>
    </source>
</evidence>
<dbReference type="STRING" id="404380.Gbem_0512"/>
<accession>B5ECB3</accession>
<keyword evidence="3" id="KW-1185">Reference proteome</keyword>
<evidence type="ECO:0000256" key="1">
    <source>
        <dbReference type="SAM" id="SignalP"/>
    </source>
</evidence>
<reference evidence="2 3" key="2">
    <citation type="journal article" date="2010" name="BMC Genomics">
        <title>The genome of Geobacter bemidjiensis, exemplar for the subsurface clade of Geobacter species that predominate in Fe(III)-reducing subsurface environments.</title>
        <authorList>
            <person name="Aklujkar M."/>
            <person name="Young N.D."/>
            <person name="Holmes D."/>
            <person name="Chavan M."/>
            <person name="Risso C."/>
            <person name="Kiss H.E."/>
            <person name="Han C.S."/>
            <person name="Land M.L."/>
            <person name="Lovley D.R."/>
        </authorList>
    </citation>
    <scope>NUCLEOTIDE SEQUENCE [LARGE SCALE GENOMIC DNA]</scope>
    <source>
        <strain evidence="3">ATCC BAA-1014 / DSM 16622 / JCM 12645 / Bem</strain>
    </source>
</reference>
<keyword evidence="1" id="KW-0732">Signal</keyword>
<name>B5ECB3_CITBB</name>
<organism evidence="2 3">
    <name type="scientific">Citrifermentans bemidjiense (strain ATCC BAA-1014 / DSM 16622 / JCM 12645 / Bem)</name>
    <name type="common">Geobacter bemidjiensis</name>
    <dbReference type="NCBI Taxonomy" id="404380"/>
    <lineage>
        <taxon>Bacteria</taxon>
        <taxon>Pseudomonadati</taxon>
        <taxon>Thermodesulfobacteriota</taxon>
        <taxon>Desulfuromonadia</taxon>
        <taxon>Geobacterales</taxon>
        <taxon>Geobacteraceae</taxon>
        <taxon>Citrifermentans</taxon>
    </lineage>
</organism>
<dbReference type="Proteomes" id="UP000008825">
    <property type="component" value="Chromosome"/>
</dbReference>
<feature type="chain" id="PRO_5002832458" evidence="1">
    <location>
        <begin position="19"/>
        <end position="150"/>
    </location>
</feature>
<dbReference type="KEGG" id="gbm:Gbem_0512"/>
<proteinExistence type="predicted"/>
<reference evidence="2 3" key="1">
    <citation type="submission" date="2008-07" db="EMBL/GenBank/DDBJ databases">
        <title>Complete sequence of Geobacter bemidjiensis BEM.</title>
        <authorList>
            <consortium name="US DOE Joint Genome Institute"/>
            <person name="Lucas S."/>
            <person name="Copeland A."/>
            <person name="Lapidus A."/>
            <person name="Glavina del Rio T."/>
            <person name="Dalin E."/>
            <person name="Tice H."/>
            <person name="Bruce D."/>
            <person name="Goodwin L."/>
            <person name="Pitluck S."/>
            <person name="Kiss H."/>
            <person name="Brettin T."/>
            <person name="Detter J.C."/>
            <person name="Han C."/>
            <person name="Kuske C.R."/>
            <person name="Schmutz J."/>
            <person name="Larimer F."/>
            <person name="Land M."/>
            <person name="Hauser L."/>
            <person name="Kyrpides N."/>
            <person name="Lykidis A."/>
            <person name="Lovley D."/>
            <person name="Richardson P."/>
        </authorList>
    </citation>
    <scope>NUCLEOTIDE SEQUENCE [LARGE SCALE GENOMIC DNA]</scope>
    <source>
        <strain evidence="3">ATCC BAA-1014 / DSM 16622 / JCM 12645 / Bem</strain>
    </source>
</reference>
<keyword evidence="2" id="KW-0449">Lipoprotein</keyword>
<gene>
    <name evidence="2" type="ordered locus">Gbem_0512</name>
</gene>
<dbReference type="AlphaFoldDB" id="B5ECB3"/>
<evidence type="ECO:0000313" key="2">
    <source>
        <dbReference type="EMBL" id="ACH37541.1"/>
    </source>
</evidence>
<sequence length="150" mass="15219">MKKVMVIALAVSAGVLGACCTPCVSPTTNEVPMYPVTVGEKTSLYEVVAPNALRLAPGVGFKEVPGPGGKNNGIILMRPNGATGGYMACGCIGATTSSCVTTSDNPDHPSCSGGCSDSEGNPQPCQLFGPIIGPPRDPLMIRFLAGPLPQ</sequence>
<protein>
    <submittedName>
        <fullName evidence="2">Lipoprotein, putative</fullName>
    </submittedName>
</protein>
<dbReference type="PROSITE" id="PS51257">
    <property type="entry name" value="PROKAR_LIPOPROTEIN"/>
    <property type="match status" value="1"/>
</dbReference>